<protein>
    <submittedName>
        <fullName evidence="1">Genome sequencing data, contig C312</fullName>
    </submittedName>
</protein>
<dbReference type="SUPFAM" id="SSF143100">
    <property type="entry name" value="TTHA1013/TTHA0281-like"/>
    <property type="match status" value="1"/>
</dbReference>
<gene>
    <name evidence="1" type="ORF">IPF_4068</name>
</gene>
<accession>A8YH51</accession>
<name>A8YH51_MICA7</name>
<dbReference type="AlphaFoldDB" id="A8YH51"/>
<dbReference type="EMBL" id="AM778942">
    <property type="protein sequence ID" value="CAO90614.1"/>
    <property type="molecule type" value="Genomic_DNA"/>
</dbReference>
<evidence type="ECO:0000313" key="1">
    <source>
        <dbReference type="EMBL" id="CAO90614.1"/>
    </source>
</evidence>
<proteinExistence type="predicted"/>
<reference evidence="1" key="1">
    <citation type="submission" date="2007-08" db="EMBL/GenBank/DDBJ databases">
        <authorList>
            <person name="Frangeul L."/>
        </authorList>
    </citation>
    <scope>NUCLEOTIDE SEQUENCE</scope>
    <source>
        <strain evidence="1">PCC 7806</strain>
    </source>
</reference>
<organism evidence="1">
    <name type="scientific">Microcystis aeruginosa (strain PCC 7806)</name>
    <dbReference type="NCBI Taxonomy" id="267872"/>
    <lineage>
        <taxon>Bacteria</taxon>
        <taxon>Bacillati</taxon>
        <taxon>Cyanobacteriota</taxon>
        <taxon>Cyanophyceae</taxon>
        <taxon>Oscillatoriophycideae</taxon>
        <taxon>Chroococcales</taxon>
        <taxon>Microcystaceae</taxon>
        <taxon>Microcystis</taxon>
    </lineage>
</organism>
<dbReference type="InterPro" id="IPR035069">
    <property type="entry name" value="TTHA1013/TTHA0281-like"/>
</dbReference>
<sequence length="78" mass="9081">MRYSIKVDQTVMQFRLELAIFQDEEGDWIAYLVEIPSISAFADRPQTALNQLILAWEGVKESYRQHGEEIPHLAMTKN</sequence>